<dbReference type="PANTHER" id="PTHR21248:SF22">
    <property type="entry name" value="PHOSPHOLIPASE D"/>
    <property type="match status" value="1"/>
</dbReference>
<feature type="domain" description="PLD phosphodiesterase" evidence="1">
    <location>
        <begin position="165"/>
        <end position="192"/>
    </location>
</feature>
<dbReference type="Proteomes" id="UP000613840">
    <property type="component" value="Unassembled WGS sequence"/>
</dbReference>
<dbReference type="PANTHER" id="PTHR21248">
    <property type="entry name" value="CARDIOLIPIN SYNTHASE"/>
    <property type="match status" value="1"/>
</dbReference>
<dbReference type="CDD" id="cd09110">
    <property type="entry name" value="PLDc_CLS_1"/>
    <property type="match status" value="1"/>
</dbReference>
<evidence type="ECO:0000313" key="2">
    <source>
        <dbReference type="EMBL" id="GGL77999.1"/>
    </source>
</evidence>
<dbReference type="InterPro" id="IPR001736">
    <property type="entry name" value="PLipase_D/transphosphatidylase"/>
</dbReference>
<dbReference type="CDD" id="cd09159">
    <property type="entry name" value="PLDc_ybhO_like_2"/>
    <property type="match status" value="1"/>
</dbReference>
<evidence type="ECO:0000259" key="1">
    <source>
        <dbReference type="PROSITE" id="PS50035"/>
    </source>
</evidence>
<sequence length="420" mass="47691">MDGGYAVAMWLRRVPVRKILRRTALAVGAAQAVTLASLAVVDHRRKKNRRPAVFPRVPPRSVTAGGSEVTIYTYGEDLYADMLGAIRQAKKQIFFETFIWKSDPVGQEFKDALIAAADRGVRVYIVYDVFANLVVPRSFFHFPRHPNIKIKPHGLGGIALPLPRRLGRNHRKLLVVDSDVAFIGGYNIGSLYATNWRDTHARLTGDIVWDMQNAFIDYWNLFPRKRLPALPDTGGLVWQPNIRLYRNVPRNLVFPIRSMYLDAMDRARHHIYLTHAYLIPDDDMVRTLLQAADRGVDVRIIVPEESNHIVADWLSRGFYSQLLRGGVRLFLFQGAMVHAKTACIDGQWSTIGTANIDRLSLAGNYEINIEVFSDAVARQLEEIFDVDSGNCRELTLDEWHSRPAMVKFSESVLTPFRPLL</sequence>
<feature type="domain" description="PLD phosphodiesterase" evidence="1">
    <location>
        <begin position="333"/>
        <end position="360"/>
    </location>
</feature>
<dbReference type="AlphaFoldDB" id="A0A917SF16"/>
<dbReference type="SUPFAM" id="SSF56024">
    <property type="entry name" value="Phospholipase D/nuclease"/>
    <property type="match status" value="2"/>
</dbReference>
<dbReference type="Gene3D" id="3.30.870.10">
    <property type="entry name" value="Endonuclease Chain A"/>
    <property type="match status" value="2"/>
</dbReference>
<proteinExistence type="predicted"/>
<name>A0A917SF16_9ACTN</name>
<gene>
    <name evidence="2" type="ORF">GCM10011575_40340</name>
</gene>
<organism evidence="2 3">
    <name type="scientific">Microlunatus endophyticus</name>
    <dbReference type="NCBI Taxonomy" id="1716077"/>
    <lineage>
        <taxon>Bacteria</taxon>
        <taxon>Bacillati</taxon>
        <taxon>Actinomycetota</taxon>
        <taxon>Actinomycetes</taxon>
        <taxon>Propionibacteriales</taxon>
        <taxon>Propionibacteriaceae</taxon>
        <taxon>Microlunatus</taxon>
    </lineage>
</organism>
<reference evidence="2" key="2">
    <citation type="submission" date="2020-09" db="EMBL/GenBank/DDBJ databases">
        <authorList>
            <person name="Sun Q."/>
            <person name="Zhou Y."/>
        </authorList>
    </citation>
    <scope>NUCLEOTIDE SEQUENCE</scope>
    <source>
        <strain evidence="2">CGMCC 4.7306</strain>
    </source>
</reference>
<accession>A0A917SF16</accession>
<dbReference type="SMART" id="SM00155">
    <property type="entry name" value="PLDc"/>
    <property type="match status" value="2"/>
</dbReference>
<dbReference type="InterPro" id="IPR025202">
    <property type="entry name" value="PLD-like_dom"/>
</dbReference>
<comment type="caution">
    <text evidence="2">The sequence shown here is derived from an EMBL/GenBank/DDBJ whole genome shotgun (WGS) entry which is preliminary data.</text>
</comment>
<dbReference type="Pfam" id="PF13091">
    <property type="entry name" value="PLDc_2"/>
    <property type="match status" value="2"/>
</dbReference>
<dbReference type="GO" id="GO:0030572">
    <property type="term" value="F:phosphatidyltransferase activity"/>
    <property type="evidence" value="ECO:0007669"/>
    <property type="project" value="UniProtKB-ARBA"/>
</dbReference>
<dbReference type="PROSITE" id="PS50035">
    <property type="entry name" value="PLD"/>
    <property type="match status" value="2"/>
</dbReference>
<evidence type="ECO:0000313" key="3">
    <source>
        <dbReference type="Proteomes" id="UP000613840"/>
    </source>
</evidence>
<reference evidence="2" key="1">
    <citation type="journal article" date="2014" name="Int. J. Syst. Evol. Microbiol.">
        <title>Complete genome sequence of Corynebacterium casei LMG S-19264T (=DSM 44701T), isolated from a smear-ripened cheese.</title>
        <authorList>
            <consortium name="US DOE Joint Genome Institute (JGI-PGF)"/>
            <person name="Walter F."/>
            <person name="Albersmeier A."/>
            <person name="Kalinowski J."/>
            <person name="Ruckert C."/>
        </authorList>
    </citation>
    <scope>NUCLEOTIDE SEQUENCE</scope>
    <source>
        <strain evidence="2">CGMCC 4.7306</strain>
    </source>
</reference>
<dbReference type="GO" id="GO:0032049">
    <property type="term" value="P:cardiolipin biosynthetic process"/>
    <property type="evidence" value="ECO:0007669"/>
    <property type="project" value="UniProtKB-ARBA"/>
</dbReference>
<keyword evidence="3" id="KW-1185">Reference proteome</keyword>
<protein>
    <submittedName>
        <fullName evidence="2">Cardiolipin synthase B</fullName>
    </submittedName>
</protein>
<dbReference type="EMBL" id="BMMZ01000013">
    <property type="protein sequence ID" value="GGL77999.1"/>
    <property type="molecule type" value="Genomic_DNA"/>
</dbReference>